<feature type="compositionally biased region" description="Polar residues" evidence="1">
    <location>
        <begin position="433"/>
        <end position="442"/>
    </location>
</feature>
<dbReference type="RefSeq" id="WP_142659947.1">
    <property type="nucleotide sequence ID" value="NZ_CABFVA020000065.1"/>
</dbReference>
<feature type="region of interest" description="Disordered" evidence="1">
    <location>
        <begin position="433"/>
        <end position="468"/>
    </location>
</feature>
<gene>
    <name evidence="3" type="ORF">MAMT_01075</name>
</gene>
<feature type="compositionally biased region" description="Low complexity" evidence="1">
    <location>
        <begin position="199"/>
        <end position="208"/>
    </location>
</feature>
<keyword evidence="2" id="KW-1133">Transmembrane helix</keyword>
<accession>A0A5E6M9K8</accession>
<keyword evidence="4" id="KW-1185">Reference proteome</keyword>
<sequence length="468" mass="52132">MIHTIMAWIGRGLFWIMVSWIFPIELLTCRKLGERYAGSRRALFSLILLLALTLGTALRQSWREAFPVFLFAGLAGVAYALHRIQAGSRGPQEIPQNPWSLGIPPWPFRNSPRMFWLVVQPSLALTLGLASLRISRTLCLYFVLAAPLLWIFRRLSGPLLPLEAQPFRSVATDASPPDSEKRAKLFSPFPLWPREEQKLPQPSSSLGPAAPPLEGGSRSQTASRSRFGPIDVLLLLAAAGTGLLSGVLILKYRMGSPDGPSSELFSSCVRTEQVRLATLIPSGWRLPLLGEEKELAWSEETLRRLSRQNDSALLPAMIRSWTGDTVYLVSGDFIPRAAVAVRFPVPGIVVEWTAWPPHRTNTVVCLYVQTRPEAAAELQRTLEGLRQLPLFHFERQSRLVPFDLTRAGKQIILHCISPRSFAFRIGDFELSQELSDSGTPRTKNARKPNAAERTSQPDPLRKAVRPGT</sequence>
<dbReference type="Proteomes" id="UP000334923">
    <property type="component" value="Unassembled WGS sequence"/>
</dbReference>
<dbReference type="OrthoDB" id="187820at2"/>
<feature type="transmembrane region" description="Helical" evidence="2">
    <location>
        <begin position="114"/>
        <end position="132"/>
    </location>
</feature>
<feature type="transmembrane region" description="Helical" evidence="2">
    <location>
        <begin position="41"/>
        <end position="59"/>
    </location>
</feature>
<name>A0A5E6M9K8_9BACT</name>
<feature type="region of interest" description="Disordered" evidence="1">
    <location>
        <begin position="196"/>
        <end position="222"/>
    </location>
</feature>
<feature type="transmembrane region" description="Helical" evidence="2">
    <location>
        <begin position="232"/>
        <end position="252"/>
    </location>
</feature>
<evidence type="ECO:0000313" key="3">
    <source>
        <dbReference type="EMBL" id="VVM06242.1"/>
    </source>
</evidence>
<evidence type="ECO:0000256" key="2">
    <source>
        <dbReference type="SAM" id="Phobius"/>
    </source>
</evidence>
<keyword evidence="2" id="KW-0812">Transmembrane</keyword>
<feature type="transmembrane region" description="Helical" evidence="2">
    <location>
        <begin position="12"/>
        <end position="29"/>
    </location>
</feature>
<proteinExistence type="predicted"/>
<feature type="transmembrane region" description="Helical" evidence="2">
    <location>
        <begin position="65"/>
        <end position="82"/>
    </location>
</feature>
<protein>
    <submittedName>
        <fullName evidence="3">Uncharacterized protein</fullName>
    </submittedName>
</protein>
<dbReference type="EMBL" id="CABFVA020000065">
    <property type="protein sequence ID" value="VVM06242.1"/>
    <property type="molecule type" value="Genomic_DNA"/>
</dbReference>
<reference evidence="3 4" key="1">
    <citation type="submission" date="2019-09" db="EMBL/GenBank/DDBJ databases">
        <authorList>
            <person name="Cremers G."/>
        </authorList>
    </citation>
    <scope>NUCLEOTIDE SEQUENCE [LARGE SCALE GENOMIC DNA]</scope>
    <source>
        <strain evidence="3">4A</strain>
    </source>
</reference>
<evidence type="ECO:0000256" key="1">
    <source>
        <dbReference type="SAM" id="MobiDB-lite"/>
    </source>
</evidence>
<organism evidence="3 4">
    <name type="scientific">Methylacidimicrobium tartarophylax</name>
    <dbReference type="NCBI Taxonomy" id="1041768"/>
    <lineage>
        <taxon>Bacteria</taxon>
        <taxon>Pseudomonadati</taxon>
        <taxon>Verrucomicrobiota</taxon>
        <taxon>Methylacidimicrobium</taxon>
    </lineage>
</organism>
<dbReference type="AlphaFoldDB" id="A0A5E6M9K8"/>
<keyword evidence="2" id="KW-0472">Membrane</keyword>
<evidence type="ECO:0000313" key="4">
    <source>
        <dbReference type="Proteomes" id="UP000334923"/>
    </source>
</evidence>